<protein>
    <submittedName>
        <fullName evidence="2">Cyclin-dependent kinase 8 isoform X1</fullName>
    </submittedName>
</protein>
<organism evidence="2 3">
    <name type="scientific">Lates japonicus</name>
    <name type="common">Japanese lates</name>
    <dbReference type="NCBI Taxonomy" id="270547"/>
    <lineage>
        <taxon>Eukaryota</taxon>
        <taxon>Metazoa</taxon>
        <taxon>Chordata</taxon>
        <taxon>Craniata</taxon>
        <taxon>Vertebrata</taxon>
        <taxon>Euteleostomi</taxon>
        <taxon>Actinopterygii</taxon>
        <taxon>Neopterygii</taxon>
        <taxon>Teleostei</taxon>
        <taxon>Neoteleostei</taxon>
        <taxon>Acanthomorphata</taxon>
        <taxon>Carangaria</taxon>
        <taxon>Carangaria incertae sedis</taxon>
        <taxon>Centropomidae</taxon>
        <taxon>Lates</taxon>
    </lineage>
</organism>
<reference evidence="2" key="1">
    <citation type="submission" date="2022-08" db="EMBL/GenBank/DDBJ databases">
        <title>Genome sequencing of akame (Lates japonicus).</title>
        <authorList>
            <person name="Hashiguchi Y."/>
            <person name="Takahashi H."/>
        </authorList>
    </citation>
    <scope>NUCLEOTIDE SEQUENCE</scope>
    <source>
        <strain evidence="2">Kochi</strain>
    </source>
</reference>
<sequence length="203" mass="21737">MVKSPPREEVHHRESAGRRMVTVSVRAIFTTFCDKCHPPSAVVTGSEVRLFGTDTGWEKRSNKKVSFGLGFSTWTISGHPFVLGTLNLTRELDAVGGRKGHAGEDSWLDCKPSSLGSLVASQSAFKRSGPLWGGVVDGGSQQVHVPALLMKNQQQQQGNNHTNGAGHTGNPDNSHAQGPPLKKVRVVPPTTTSGGLIMTSDYQ</sequence>
<comment type="caution">
    <text evidence="2">The sequence shown here is derived from an EMBL/GenBank/DDBJ whole genome shotgun (WGS) entry which is preliminary data.</text>
</comment>
<feature type="compositionally biased region" description="Polar residues" evidence="1">
    <location>
        <begin position="189"/>
        <end position="203"/>
    </location>
</feature>
<dbReference type="GO" id="GO:0016301">
    <property type="term" value="F:kinase activity"/>
    <property type="evidence" value="ECO:0007669"/>
    <property type="project" value="UniProtKB-KW"/>
</dbReference>
<accession>A0AAD3M4P4</accession>
<evidence type="ECO:0000256" key="1">
    <source>
        <dbReference type="SAM" id="MobiDB-lite"/>
    </source>
</evidence>
<dbReference type="EMBL" id="BRZM01003340">
    <property type="protein sequence ID" value="GLD47527.1"/>
    <property type="molecule type" value="Genomic_DNA"/>
</dbReference>
<keyword evidence="2" id="KW-0418">Kinase</keyword>
<dbReference type="Proteomes" id="UP001279410">
    <property type="component" value="Unassembled WGS sequence"/>
</dbReference>
<gene>
    <name evidence="2" type="ORF">AKAME5_002717900</name>
</gene>
<feature type="non-terminal residue" evidence="2">
    <location>
        <position position="1"/>
    </location>
</feature>
<proteinExistence type="predicted"/>
<feature type="compositionally biased region" description="Low complexity" evidence="1">
    <location>
        <begin position="153"/>
        <end position="170"/>
    </location>
</feature>
<dbReference type="AlphaFoldDB" id="A0AAD3M4P4"/>
<evidence type="ECO:0000313" key="2">
    <source>
        <dbReference type="EMBL" id="GLD47527.1"/>
    </source>
</evidence>
<feature type="region of interest" description="Disordered" evidence="1">
    <location>
        <begin position="153"/>
        <end position="203"/>
    </location>
</feature>
<keyword evidence="2" id="KW-0808">Transferase</keyword>
<name>A0AAD3M4P4_LATJO</name>
<keyword evidence="3" id="KW-1185">Reference proteome</keyword>
<evidence type="ECO:0000313" key="3">
    <source>
        <dbReference type="Proteomes" id="UP001279410"/>
    </source>
</evidence>